<accession>A0AAD6ZJX2</accession>
<organism evidence="2 3">
    <name type="scientific">Mycena albidolilacea</name>
    <dbReference type="NCBI Taxonomy" id="1033008"/>
    <lineage>
        <taxon>Eukaryota</taxon>
        <taxon>Fungi</taxon>
        <taxon>Dikarya</taxon>
        <taxon>Basidiomycota</taxon>
        <taxon>Agaricomycotina</taxon>
        <taxon>Agaricomycetes</taxon>
        <taxon>Agaricomycetidae</taxon>
        <taxon>Agaricales</taxon>
        <taxon>Marasmiineae</taxon>
        <taxon>Mycenaceae</taxon>
        <taxon>Mycena</taxon>
    </lineage>
</organism>
<dbReference type="Proteomes" id="UP001218218">
    <property type="component" value="Unassembled WGS sequence"/>
</dbReference>
<keyword evidence="1" id="KW-0812">Transmembrane</keyword>
<reference evidence="2" key="1">
    <citation type="submission" date="2023-03" db="EMBL/GenBank/DDBJ databases">
        <title>Massive genome expansion in bonnet fungi (Mycena s.s.) driven by repeated elements and novel gene families across ecological guilds.</title>
        <authorList>
            <consortium name="Lawrence Berkeley National Laboratory"/>
            <person name="Harder C.B."/>
            <person name="Miyauchi S."/>
            <person name="Viragh M."/>
            <person name="Kuo A."/>
            <person name="Thoen E."/>
            <person name="Andreopoulos B."/>
            <person name="Lu D."/>
            <person name="Skrede I."/>
            <person name="Drula E."/>
            <person name="Henrissat B."/>
            <person name="Morin E."/>
            <person name="Kohler A."/>
            <person name="Barry K."/>
            <person name="LaButti K."/>
            <person name="Morin E."/>
            <person name="Salamov A."/>
            <person name="Lipzen A."/>
            <person name="Mereny Z."/>
            <person name="Hegedus B."/>
            <person name="Baldrian P."/>
            <person name="Stursova M."/>
            <person name="Weitz H."/>
            <person name="Taylor A."/>
            <person name="Grigoriev I.V."/>
            <person name="Nagy L.G."/>
            <person name="Martin F."/>
            <person name="Kauserud H."/>
        </authorList>
    </citation>
    <scope>NUCLEOTIDE SEQUENCE</scope>
    <source>
        <strain evidence="2">CBHHK002</strain>
    </source>
</reference>
<feature type="transmembrane region" description="Helical" evidence="1">
    <location>
        <begin position="27"/>
        <end position="44"/>
    </location>
</feature>
<name>A0AAD6ZJX2_9AGAR</name>
<feature type="transmembrane region" description="Helical" evidence="1">
    <location>
        <begin position="5"/>
        <end position="21"/>
    </location>
</feature>
<keyword evidence="3" id="KW-1185">Reference proteome</keyword>
<evidence type="ECO:0000256" key="1">
    <source>
        <dbReference type="SAM" id="Phobius"/>
    </source>
</evidence>
<comment type="caution">
    <text evidence="2">The sequence shown here is derived from an EMBL/GenBank/DDBJ whole genome shotgun (WGS) entry which is preliminary data.</text>
</comment>
<protein>
    <submittedName>
        <fullName evidence="2">Uncharacterized protein</fullName>
    </submittedName>
</protein>
<sequence>MKEHLASQVLSLLSLILIPFIPNSTLQYITVVLASVSLVAYLVYHNTPTRQVNRLDGAAKEINTLFEAVTVECVADPRFMYEAGLKLTETNYAISTLRSRTLSMKPMSWKRYAYHLRAIASSIEECRRELEELRSSILLALECARQQRYQEDIHRRTATLDSAFPGATPFTNQAPDERPAVFERMSFRTG</sequence>
<proteinExistence type="predicted"/>
<keyword evidence="1" id="KW-0472">Membrane</keyword>
<keyword evidence="1" id="KW-1133">Transmembrane helix</keyword>
<gene>
    <name evidence="2" type="ORF">DFH08DRAFT_968151</name>
</gene>
<dbReference type="EMBL" id="JARIHO010000042">
    <property type="protein sequence ID" value="KAJ7326235.1"/>
    <property type="molecule type" value="Genomic_DNA"/>
</dbReference>
<evidence type="ECO:0000313" key="2">
    <source>
        <dbReference type="EMBL" id="KAJ7326235.1"/>
    </source>
</evidence>
<dbReference type="AlphaFoldDB" id="A0AAD6ZJX2"/>
<evidence type="ECO:0000313" key="3">
    <source>
        <dbReference type="Proteomes" id="UP001218218"/>
    </source>
</evidence>